<keyword evidence="3" id="KW-1185">Reference proteome</keyword>
<reference evidence="2 3" key="1">
    <citation type="submission" date="2020-02" db="EMBL/GenBank/DDBJ databases">
        <title>Genome sequences of Thiorhodococcus mannitoliphagus and Thiorhodococcus minor, purple sulfur photosynthetic bacteria in the gammaproteobacterial family, Chromatiaceae.</title>
        <authorList>
            <person name="Aviles F.A."/>
            <person name="Meyer T.E."/>
            <person name="Kyndt J.A."/>
        </authorList>
    </citation>
    <scope>NUCLEOTIDE SEQUENCE [LARGE SCALE GENOMIC DNA]</scope>
    <source>
        <strain evidence="2 3">DSM 11518</strain>
    </source>
</reference>
<evidence type="ECO:0000313" key="3">
    <source>
        <dbReference type="Proteomes" id="UP000483379"/>
    </source>
</evidence>
<dbReference type="Proteomes" id="UP000483379">
    <property type="component" value="Unassembled WGS sequence"/>
</dbReference>
<dbReference type="InterPro" id="IPR012902">
    <property type="entry name" value="N_methyl_site"/>
</dbReference>
<evidence type="ECO:0000256" key="1">
    <source>
        <dbReference type="SAM" id="Phobius"/>
    </source>
</evidence>
<evidence type="ECO:0000313" key="2">
    <source>
        <dbReference type="EMBL" id="NEV61287.1"/>
    </source>
</evidence>
<gene>
    <name evidence="2" type="ORF">G3446_05110</name>
</gene>
<dbReference type="SUPFAM" id="SSF54523">
    <property type="entry name" value="Pili subunits"/>
    <property type="match status" value="1"/>
</dbReference>
<dbReference type="EMBL" id="JAAIJQ010000010">
    <property type="protein sequence ID" value="NEV61287.1"/>
    <property type="molecule type" value="Genomic_DNA"/>
</dbReference>
<accession>A0A6M0JY65</accession>
<keyword evidence="1" id="KW-1133">Transmembrane helix</keyword>
<feature type="transmembrane region" description="Helical" evidence="1">
    <location>
        <begin position="12"/>
        <end position="34"/>
    </location>
</feature>
<dbReference type="NCBIfam" id="TIGR02532">
    <property type="entry name" value="IV_pilin_GFxxxE"/>
    <property type="match status" value="1"/>
</dbReference>
<comment type="caution">
    <text evidence="2">The sequence shown here is derived from an EMBL/GenBank/DDBJ whole genome shotgun (WGS) entry which is preliminary data.</text>
</comment>
<name>A0A6M0JY65_9GAMM</name>
<dbReference type="Pfam" id="PF07963">
    <property type="entry name" value="N_methyl"/>
    <property type="match status" value="1"/>
</dbReference>
<sequence length="233" mass="25690">MAPDSSSEQRALGFTLIELVIALAIIGLISLLLFSGLRLGSRSWEAVERVSGQISDLRLVDGFLRRTLSQARPATATYEGAPILVFAGDTERLELVAPLSAHVGVSGLYILRLEVEEHAVGLALVMTRWYLHDEILEGGDDYPAWEPLAEAGIGRLADYPTDMDAAEGAFGRTLLLEGLSELYLSYYGQIQGDTELDWHDEWLDQRQLPALIRLGFGTERQAWPDLIVALPNQ</sequence>
<keyword evidence="1" id="KW-0812">Transmembrane</keyword>
<keyword evidence="1" id="KW-0472">Membrane</keyword>
<protein>
    <submittedName>
        <fullName evidence="2">Prepilin-type N-terminal cleavage/methylation domain-containing protein</fullName>
    </submittedName>
</protein>
<dbReference type="AlphaFoldDB" id="A0A6M0JY65"/>
<proteinExistence type="predicted"/>
<dbReference type="InterPro" id="IPR045584">
    <property type="entry name" value="Pilin-like"/>
</dbReference>
<organism evidence="2 3">
    <name type="scientific">Thiorhodococcus minor</name>
    <dbReference type="NCBI Taxonomy" id="57489"/>
    <lineage>
        <taxon>Bacteria</taxon>
        <taxon>Pseudomonadati</taxon>
        <taxon>Pseudomonadota</taxon>
        <taxon>Gammaproteobacteria</taxon>
        <taxon>Chromatiales</taxon>
        <taxon>Chromatiaceae</taxon>
        <taxon>Thiorhodococcus</taxon>
    </lineage>
</organism>